<evidence type="ECO:0000256" key="5">
    <source>
        <dbReference type="ARBA" id="ARBA00023136"/>
    </source>
</evidence>
<dbReference type="InterPro" id="IPR051539">
    <property type="entry name" value="T4SS-coupling_protein"/>
</dbReference>
<evidence type="ECO:0000256" key="4">
    <source>
        <dbReference type="ARBA" id="ARBA00022989"/>
    </source>
</evidence>
<evidence type="ECO:0000256" key="6">
    <source>
        <dbReference type="SAM" id="MobiDB-lite"/>
    </source>
</evidence>
<evidence type="ECO:0000256" key="3">
    <source>
        <dbReference type="ARBA" id="ARBA00022692"/>
    </source>
</evidence>
<comment type="caution">
    <text evidence="8">The sequence shown here is derived from an EMBL/GenBank/DDBJ whole genome shotgun (WGS) entry which is preliminary data.</text>
</comment>
<dbReference type="SUPFAM" id="SSF52540">
    <property type="entry name" value="P-loop containing nucleoside triphosphate hydrolases"/>
    <property type="match status" value="1"/>
</dbReference>
<sequence length="298" mass="32891">MVATEERERSSVFATARIVLSAYGTETVSRRSERQNFDADRFVRSRDTVYITAPSHLQSITAPLVVGLLEEIRQAAYRWAREQARTHRQAPPVLWALDEVANIAPIGKLPDIVSEAGSQGLQVMACFQDLSQAGKRWNKEADGFLTLFGTKVVFPGIGDPRTLQALSLMAGDWDRPYTVFNTSTGRSMQFGFPLGMGVGSNSGTGYQFSTQREARLTPSEISTIPPGHALLVRVGRCGLVETTHSHSWEPWQRVLAAGPPTVLDHGPHDDLSPGLPVAEVEPVRRQRRSPYMRPQNGE</sequence>
<accession>A0ABV1JWG6</accession>
<dbReference type="Pfam" id="PF12696">
    <property type="entry name" value="TraG-D_C"/>
    <property type="match status" value="1"/>
</dbReference>
<organism evidence="8 9">
    <name type="scientific">Pseudonocardia tropica</name>
    <dbReference type="NCBI Taxonomy" id="681289"/>
    <lineage>
        <taxon>Bacteria</taxon>
        <taxon>Bacillati</taxon>
        <taxon>Actinomycetota</taxon>
        <taxon>Actinomycetes</taxon>
        <taxon>Pseudonocardiales</taxon>
        <taxon>Pseudonocardiaceae</taxon>
        <taxon>Pseudonocardia</taxon>
    </lineage>
</organism>
<comment type="subcellular location">
    <subcellularLocation>
        <location evidence="1">Cell membrane</location>
        <topology evidence="1">Multi-pass membrane protein</topology>
    </subcellularLocation>
</comment>
<dbReference type="InterPro" id="IPR032689">
    <property type="entry name" value="TraG-D_C"/>
</dbReference>
<dbReference type="PANTHER" id="PTHR37937">
    <property type="entry name" value="CONJUGATIVE TRANSFER: DNA TRANSPORT"/>
    <property type="match status" value="1"/>
</dbReference>
<dbReference type="RefSeq" id="WP_345653803.1">
    <property type="nucleotide sequence ID" value="NZ_BAABLY010000090.1"/>
</dbReference>
<dbReference type="CDD" id="cd01127">
    <property type="entry name" value="TrwB_TraG_TraD_VirD4"/>
    <property type="match status" value="1"/>
</dbReference>
<name>A0ABV1JWG6_9PSEU</name>
<dbReference type="InterPro" id="IPR027417">
    <property type="entry name" value="P-loop_NTPase"/>
</dbReference>
<evidence type="ECO:0000256" key="1">
    <source>
        <dbReference type="ARBA" id="ARBA00004651"/>
    </source>
</evidence>
<feature type="region of interest" description="Disordered" evidence="6">
    <location>
        <begin position="259"/>
        <end position="298"/>
    </location>
</feature>
<dbReference type="Gene3D" id="3.40.50.300">
    <property type="entry name" value="P-loop containing nucleotide triphosphate hydrolases"/>
    <property type="match status" value="1"/>
</dbReference>
<evidence type="ECO:0000259" key="7">
    <source>
        <dbReference type="Pfam" id="PF12696"/>
    </source>
</evidence>
<dbReference type="PANTHER" id="PTHR37937:SF1">
    <property type="entry name" value="CONJUGATIVE TRANSFER: DNA TRANSPORT"/>
    <property type="match status" value="1"/>
</dbReference>
<proteinExistence type="predicted"/>
<evidence type="ECO:0000256" key="2">
    <source>
        <dbReference type="ARBA" id="ARBA00022475"/>
    </source>
</evidence>
<gene>
    <name evidence="8" type="ORF">WHI96_14475</name>
</gene>
<protein>
    <submittedName>
        <fullName evidence="8">TraM recognition domain-containing protein</fullName>
    </submittedName>
</protein>
<keyword evidence="4" id="KW-1133">Transmembrane helix</keyword>
<evidence type="ECO:0000313" key="9">
    <source>
        <dbReference type="Proteomes" id="UP001464923"/>
    </source>
</evidence>
<keyword evidence="5" id="KW-0472">Membrane</keyword>
<feature type="domain" description="TraD/TraG TraM recognition site" evidence="7">
    <location>
        <begin position="92"/>
        <end position="225"/>
    </location>
</feature>
<keyword evidence="9" id="KW-1185">Reference proteome</keyword>
<evidence type="ECO:0000313" key="8">
    <source>
        <dbReference type="EMBL" id="MEQ3540031.1"/>
    </source>
</evidence>
<dbReference type="Proteomes" id="UP001464923">
    <property type="component" value="Unassembled WGS sequence"/>
</dbReference>
<keyword evidence="3" id="KW-0812">Transmembrane</keyword>
<keyword evidence="2" id="KW-1003">Cell membrane</keyword>
<dbReference type="EMBL" id="JBEDNP010000007">
    <property type="protein sequence ID" value="MEQ3540031.1"/>
    <property type="molecule type" value="Genomic_DNA"/>
</dbReference>
<reference evidence="8 9" key="1">
    <citation type="submission" date="2024-03" db="EMBL/GenBank/DDBJ databases">
        <title>Draft genome sequence of Pseudonocardia tropica JCM 19149.</title>
        <authorList>
            <person name="Butdee W."/>
            <person name="Duangmal K."/>
        </authorList>
    </citation>
    <scope>NUCLEOTIDE SEQUENCE [LARGE SCALE GENOMIC DNA]</scope>
    <source>
        <strain evidence="8 9">JCM 19149</strain>
    </source>
</reference>